<dbReference type="Proteomes" id="UP000323621">
    <property type="component" value="Unassembled WGS sequence"/>
</dbReference>
<feature type="chain" id="PRO_5047193393" description="Signal transduction histidine kinase internal region domain-containing protein" evidence="2">
    <location>
        <begin position="22"/>
        <end position="952"/>
    </location>
</feature>
<dbReference type="InterPro" id="IPR011110">
    <property type="entry name" value="Reg_prop"/>
</dbReference>
<dbReference type="InterPro" id="IPR015943">
    <property type="entry name" value="WD40/YVTN_repeat-like_dom_sf"/>
</dbReference>
<protein>
    <recommendedName>
        <fullName evidence="3">Signal transduction histidine kinase internal region domain-containing protein</fullName>
    </recommendedName>
</protein>
<keyword evidence="1" id="KW-1133">Transmembrane helix</keyword>
<dbReference type="InterPro" id="IPR010559">
    <property type="entry name" value="Sig_transdc_His_kin_internal"/>
</dbReference>
<keyword evidence="5" id="KW-1185">Reference proteome</keyword>
<sequence length="952" mass="110083">MKHKKWHITLLLLLLWNVLFAQQYTNYSTKDGLPSNHVYTIMQDAKGYMWFLTDKGMVKYNGKTFKTFTTKEGLPINDVWDAFVTPDGKIWYLSKSSRLGFIENDSVFSFPNMAKNEIMNPIFSSQIQNNVYPNGPNKMFTLKDTIWEQIKEPENKLGNKDFVKIINNSNVSYLTYSYTTDNLIVYDENSTILKQFHAKNTAYHKTSRGQITENLFFWVSDKKYYILNFDTLEFKTFTFKDEIDIDSVKHARINVVGDTFQISGASFVGYLDENFHISKPFFFPPHLNAHFGFIDNKNTIWLSTFNKGVYKLPDLKQNIIYDFEGDKIQNLNRIHNNLIASVYNQGFFKYAESDKTFKPYLSVNDYIYGASEITALNTAYYFTPNIIFKEFRGERPIATFKKESLNPEYATRHLKKVVLFNSELYAIYSFGIYKIDDETFKIKADISQRGSNDLLVFNCRLIIATNSGLKEIENDAVKNVIFKTQTFKKPVLSIKPLSETELLINTDGFGSFISDLDTIRPLNGSEFLIVQDAFVKDNTIWLATNTGVLHLEKNNGEYQLVKSYGVNDGLPNNNVNSIFVDNQDLIVGTNNGLAILPIHQETQNLLLDVFIEKATYNDEVITECDNTFLYTSNNVVNLKSDIINFSEDNEILLNYKLEPIQNEWITTSSTIFNFNNLKPDHYTFNLESGTIKKQLSFTILPLWWQALWVKIMLVLIVVAVIAYLVWVVSKSVQLKKNNALIQEKMMIEIQLKALRSQMNPHFVFNSLAAIQYYINNNEIEASETYLVKFSKLIRQFFELSKETEISLNEEIKLIQNYLDIEKLRFKDKFQYHINCDDTVNTKQVKLPTMLLQPIVENAINHGIFNKVENGNVFVNVLYISEKSFKVEIIDDGVGFVNTQKPNNRKIKSSNVLEDRLKFLNKTGQWSISCTEEELNPKLSDRGSVSTFIITQL</sequence>
<evidence type="ECO:0000256" key="2">
    <source>
        <dbReference type="SAM" id="SignalP"/>
    </source>
</evidence>
<dbReference type="InterPro" id="IPR050640">
    <property type="entry name" value="Bact_2-comp_sensor_kinase"/>
</dbReference>
<dbReference type="RefSeq" id="WP_148380175.1">
    <property type="nucleotide sequence ID" value="NZ_VSKN01000001.1"/>
</dbReference>
<comment type="caution">
    <text evidence="4">The sequence shown here is derived from an EMBL/GenBank/DDBJ whole genome shotgun (WGS) entry which is preliminary data.</text>
</comment>
<reference evidence="4 5" key="1">
    <citation type="submission" date="2019-08" db="EMBL/GenBank/DDBJ databases">
        <title>Genomes of Antarctic Bizionia species.</title>
        <authorList>
            <person name="Bowman J.P."/>
        </authorList>
    </citation>
    <scope>NUCLEOTIDE SEQUENCE [LARGE SCALE GENOMIC DNA]</scope>
    <source>
        <strain evidence="4 5">IC164</strain>
    </source>
</reference>
<feature type="signal peptide" evidence="2">
    <location>
        <begin position="1"/>
        <end position="21"/>
    </location>
</feature>
<dbReference type="Pfam" id="PF06580">
    <property type="entry name" value="His_kinase"/>
    <property type="match status" value="1"/>
</dbReference>
<dbReference type="InterPro" id="IPR036890">
    <property type="entry name" value="HATPase_C_sf"/>
</dbReference>
<feature type="transmembrane region" description="Helical" evidence="1">
    <location>
        <begin position="702"/>
        <end position="726"/>
    </location>
</feature>
<keyword evidence="2" id="KW-0732">Signal</keyword>
<keyword evidence="1" id="KW-0812">Transmembrane</keyword>
<dbReference type="SUPFAM" id="SSF55874">
    <property type="entry name" value="ATPase domain of HSP90 chaperone/DNA topoisomerase II/histidine kinase"/>
    <property type="match status" value="1"/>
</dbReference>
<dbReference type="InterPro" id="IPR013783">
    <property type="entry name" value="Ig-like_fold"/>
</dbReference>
<evidence type="ECO:0000313" key="4">
    <source>
        <dbReference type="EMBL" id="TYC18009.1"/>
    </source>
</evidence>
<organism evidence="4 5">
    <name type="scientific">Bizionia gelidisalsuginis</name>
    <dbReference type="NCBI Taxonomy" id="291188"/>
    <lineage>
        <taxon>Bacteria</taxon>
        <taxon>Pseudomonadati</taxon>
        <taxon>Bacteroidota</taxon>
        <taxon>Flavobacteriia</taxon>
        <taxon>Flavobacteriales</taxon>
        <taxon>Flavobacteriaceae</taxon>
        <taxon>Bizionia</taxon>
    </lineage>
</organism>
<feature type="domain" description="Signal transduction histidine kinase internal region" evidence="3">
    <location>
        <begin position="750"/>
        <end position="829"/>
    </location>
</feature>
<dbReference type="Pfam" id="PF07494">
    <property type="entry name" value="Reg_prop"/>
    <property type="match status" value="1"/>
</dbReference>
<name>A0ABY3MEI0_9FLAO</name>
<dbReference type="SUPFAM" id="SSF63829">
    <property type="entry name" value="Calcium-dependent phosphotriesterase"/>
    <property type="match status" value="1"/>
</dbReference>
<proteinExistence type="predicted"/>
<dbReference type="Gene3D" id="2.60.40.10">
    <property type="entry name" value="Immunoglobulins"/>
    <property type="match status" value="1"/>
</dbReference>
<dbReference type="PANTHER" id="PTHR34220">
    <property type="entry name" value="SENSOR HISTIDINE KINASE YPDA"/>
    <property type="match status" value="1"/>
</dbReference>
<gene>
    <name evidence="4" type="ORF">ES677_01130</name>
</gene>
<evidence type="ECO:0000259" key="3">
    <source>
        <dbReference type="Pfam" id="PF06580"/>
    </source>
</evidence>
<dbReference type="PANTHER" id="PTHR34220:SF7">
    <property type="entry name" value="SENSOR HISTIDINE KINASE YPDA"/>
    <property type="match status" value="1"/>
</dbReference>
<dbReference type="Gene3D" id="2.130.10.10">
    <property type="entry name" value="YVTN repeat-like/Quinoprotein amine dehydrogenase"/>
    <property type="match status" value="1"/>
</dbReference>
<evidence type="ECO:0000313" key="5">
    <source>
        <dbReference type="Proteomes" id="UP000323621"/>
    </source>
</evidence>
<dbReference type="EMBL" id="VSKN01000001">
    <property type="protein sequence ID" value="TYC18009.1"/>
    <property type="molecule type" value="Genomic_DNA"/>
</dbReference>
<accession>A0ABY3MEI0</accession>
<dbReference type="Gene3D" id="3.30.565.10">
    <property type="entry name" value="Histidine kinase-like ATPase, C-terminal domain"/>
    <property type="match status" value="1"/>
</dbReference>
<evidence type="ECO:0000256" key="1">
    <source>
        <dbReference type="SAM" id="Phobius"/>
    </source>
</evidence>
<keyword evidence="1" id="KW-0472">Membrane</keyword>